<dbReference type="EMBL" id="CAJVQB010007563">
    <property type="protein sequence ID" value="CAG8705499.1"/>
    <property type="molecule type" value="Genomic_DNA"/>
</dbReference>
<reference evidence="1 2" key="1">
    <citation type="submission" date="2021-06" db="EMBL/GenBank/DDBJ databases">
        <authorList>
            <person name="Kallberg Y."/>
            <person name="Tangrot J."/>
            <person name="Rosling A."/>
        </authorList>
    </citation>
    <scope>NUCLEOTIDE SEQUENCE [LARGE SCALE GENOMIC DNA]</scope>
    <source>
        <strain evidence="1 2">120-4 pot B 10/14</strain>
    </source>
</reference>
<organism evidence="1 2">
    <name type="scientific">Gigaspora margarita</name>
    <dbReference type="NCBI Taxonomy" id="4874"/>
    <lineage>
        <taxon>Eukaryota</taxon>
        <taxon>Fungi</taxon>
        <taxon>Fungi incertae sedis</taxon>
        <taxon>Mucoromycota</taxon>
        <taxon>Glomeromycotina</taxon>
        <taxon>Glomeromycetes</taxon>
        <taxon>Diversisporales</taxon>
        <taxon>Gigasporaceae</taxon>
        <taxon>Gigaspora</taxon>
    </lineage>
</organism>
<gene>
    <name evidence="1" type="ORF">GMARGA_LOCUS12409</name>
</gene>
<evidence type="ECO:0000313" key="1">
    <source>
        <dbReference type="EMBL" id="CAG8705499.1"/>
    </source>
</evidence>
<name>A0ABN7V0M1_GIGMA</name>
<accession>A0ABN7V0M1</accession>
<feature type="non-terminal residue" evidence="1">
    <location>
        <position position="1"/>
    </location>
</feature>
<comment type="caution">
    <text evidence="1">The sequence shown here is derived from an EMBL/GenBank/DDBJ whole genome shotgun (WGS) entry which is preliminary data.</text>
</comment>
<proteinExistence type="predicted"/>
<sequence>SEAEVQQQLQVLAHNEEEVLVSGLDIEQRKKDENEKNKEVLIIIECSVPDYGTKEIKSKKMQSKGVGLAKHNDLTKRIIANVKQTKVHSKMEMNINTNNKTELVDKTINEFDKIEDISSSIWVPVSRSLQSIVS</sequence>
<evidence type="ECO:0000313" key="2">
    <source>
        <dbReference type="Proteomes" id="UP000789901"/>
    </source>
</evidence>
<dbReference type="Proteomes" id="UP000789901">
    <property type="component" value="Unassembled WGS sequence"/>
</dbReference>
<protein>
    <submittedName>
        <fullName evidence="1">28739_t:CDS:1</fullName>
    </submittedName>
</protein>
<keyword evidence="2" id="KW-1185">Reference proteome</keyword>